<dbReference type="AlphaFoldDB" id="A0A0E0G5H1"/>
<dbReference type="Gramene" id="ONIVA02G15090.1">
    <property type="protein sequence ID" value="ONIVA02G15090.1"/>
    <property type="gene ID" value="ONIVA02G15090"/>
</dbReference>
<accession>A0A0E0G5H1</accession>
<organism evidence="1">
    <name type="scientific">Oryza nivara</name>
    <name type="common">Indian wild rice</name>
    <name type="synonym">Oryza sativa f. spontanea</name>
    <dbReference type="NCBI Taxonomy" id="4536"/>
    <lineage>
        <taxon>Eukaryota</taxon>
        <taxon>Viridiplantae</taxon>
        <taxon>Streptophyta</taxon>
        <taxon>Embryophyta</taxon>
        <taxon>Tracheophyta</taxon>
        <taxon>Spermatophyta</taxon>
        <taxon>Magnoliopsida</taxon>
        <taxon>Liliopsida</taxon>
        <taxon>Poales</taxon>
        <taxon>Poaceae</taxon>
        <taxon>BOP clade</taxon>
        <taxon>Oryzoideae</taxon>
        <taxon>Oryzeae</taxon>
        <taxon>Oryzinae</taxon>
        <taxon>Oryza</taxon>
    </lineage>
</organism>
<evidence type="ECO:0000313" key="2">
    <source>
        <dbReference type="Proteomes" id="UP000006591"/>
    </source>
</evidence>
<sequence>MDSLGLCIINGHCRGFLGPCVGRVTCTSLPLAKMITLFVAKAIRCAQIIAKSLEKLKPQEMKEKPKKTVEGARRDGEAVAGLEGDQWHRCLVLEVSWIPSEQRWRRHVSAGPREEMETGGVA</sequence>
<dbReference type="HOGENOM" id="CLU_2030470_0_0_1"/>
<proteinExistence type="predicted"/>
<reference evidence="1" key="2">
    <citation type="submission" date="2018-04" db="EMBL/GenBank/DDBJ databases">
        <title>OnivRS2 (Oryza nivara Reference Sequence Version 2).</title>
        <authorList>
            <person name="Zhang J."/>
            <person name="Kudrna D."/>
            <person name="Lee S."/>
            <person name="Talag J."/>
            <person name="Rajasekar S."/>
            <person name="Welchert J."/>
            <person name="Hsing Y.-I."/>
            <person name="Wing R.A."/>
        </authorList>
    </citation>
    <scope>NUCLEOTIDE SEQUENCE [LARGE SCALE GENOMIC DNA]</scope>
    <source>
        <strain evidence="1">SL10</strain>
    </source>
</reference>
<protein>
    <submittedName>
        <fullName evidence="1">Uncharacterized protein</fullName>
    </submittedName>
</protein>
<dbReference type="Proteomes" id="UP000006591">
    <property type="component" value="Chromosome 2"/>
</dbReference>
<name>A0A0E0G5H1_ORYNI</name>
<keyword evidence="2" id="KW-1185">Reference proteome</keyword>
<dbReference type="EnsemblPlants" id="ONIVA02G15090.1">
    <property type="protein sequence ID" value="ONIVA02G15090.1"/>
    <property type="gene ID" value="ONIVA02G15090"/>
</dbReference>
<evidence type="ECO:0000313" key="1">
    <source>
        <dbReference type="EnsemblPlants" id="ONIVA02G15090.1"/>
    </source>
</evidence>
<reference evidence="1" key="1">
    <citation type="submission" date="2015-04" db="UniProtKB">
        <authorList>
            <consortium name="EnsemblPlants"/>
        </authorList>
    </citation>
    <scope>IDENTIFICATION</scope>
    <source>
        <strain evidence="1">SL10</strain>
    </source>
</reference>